<dbReference type="SUPFAM" id="SSF54171">
    <property type="entry name" value="DNA-binding domain"/>
    <property type="match status" value="1"/>
</dbReference>
<dbReference type="PRINTS" id="PR00367">
    <property type="entry name" value="ETHRSPELEMNT"/>
</dbReference>
<dbReference type="PROSITE" id="PS51032">
    <property type="entry name" value="AP2_ERF"/>
    <property type="match status" value="1"/>
</dbReference>
<keyword evidence="5" id="KW-0010">Activator</keyword>
<evidence type="ECO:0000256" key="8">
    <source>
        <dbReference type="ARBA" id="ARBA00024343"/>
    </source>
</evidence>
<evidence type="ECO:0000256" key="1">
    <source>
        <dbReference type="ARBA" id="ARBA00004123"/>
    </source>
</evidence>
<keyword evidence="12" id="KW-1185">Reference proteome</keyword>
<dbReference type="AlphaFoldDB" id="A0AAW1HLV7"/>
<dbReference type="Proteomes" id="UP001443914">
    <property type="component" value="Unassembled WGS sequence"/>
</dbReference>
<feature type="region of interest" description="Disordered" evidence="9">
    <location>
        <begin position="50"/>
        <end position="88"/>
    </location>
</feature>
<dbReference type="PANTHER" id="PTHR31657:SF19">
    <property type="entry name" value="ETHYLENE-RESPONSIVE TRANSCRIPTION FACTOR ERF053"/>
    <property type="match status" value="1"/>
</dbReference>
<feature type="region of interest" description="Disordered" evidence="9">
    <location>
        <begin position="1"/>
        <end position="25"/>
    </location>
</feature>
<evidence type="ECO:0000259" key="10">
    <source>
        <dbReference type="PROSITE" id="PS51032"/>
    </source>
</evidence>
<evidence type="ECO:0000313" key="11">
    <source>
        <dbReference type="EMBL" id="KAK9676784.1"/>
    </source>
</evidence>
<feature type="domain" description="AP2/ERF" evidence="10">
    <location>
        <begin position="199"/>
        <end position="256"/>
    </location>
</feature>
<dbReference type="GO" id="GO:0009873">
    <property type="term" value="P:ethylene-activated signaling pathway"/>
    <property type="evidence" value="ECO:0007669"/>
    <property type="project" value="UniProtKB-KW"/>
</dbReference>
<accession>A0AAW1HLV7</accession>
<evidence type="ECO:0000256" key="7">
    <source>
        <dbReference type="ARBA" id="ARBA00023242"/>
    </source>
</evidence>
<dbReference type="Gene3D" id="3.30.730.10">
    <property type="entry name" value="AP2/ERF domain"/>
    <property type="match status" value="1"/>
</dbReference>
<keyword evidence="6" id="KW-0804">Transcription</keyword>
<protein>
    <recommendedName>
        <fullName evidence="10">AP2/ERF domain-containing protein</fullName>
    </recommendedName>
</protein>
<feature type="region of interest" description="Disordered" evidence="9">
    <location>
        <begin position="392"/>
        <end position="424"/>
    </location>
</feature>
<dbReference type="FunFam" id="3.30.730.10:FF:000001">
    <property type="entry name" value="Ethylene-responsive transcription factor 2"/>
    <property type="match status" value="1"/>
</dbReference>
<dbReference type="GO" id="GO:0003700">
    <property type="term" value="F:DNA-binding transcription factor activity"/>
    <property type="evidence" value="ECO:0007669"/>
    <property type="project" value="InterPro"/>
</dbReference>
<evidence type="ECO:0000256" key="5">
    <source>
        <dbReference type="ARBA" id="ARBA00023159"/>
    </source>
</evidence>
<proteinExistence type="inferred from homology"/>
<dbReference type="InterPro" id="IPR051758">
    <property type="entry name" value="ERF/AP2-like"/>
</dbReference>
<feature type="region of interest" description="Disordered" evidence="9">
    <location>
        <begin position="257"/>
        <end position="311"/>
    </location>
</feature>
<evidence type="ECO:0000256" key="2">
    <source>
        <dbReference type="ARBA" id="ARBA00022745"/>
    </source>
</evidence>
<gene>
    <name evidence="11" type="ORF">RND81_11G100400</name>
</gene>
<dbReference type="PANTHER" id="PTHR31657">
    <property type="entry name" value="ETHYLENE-RESPONSIVE TRANSCRIPTION FACTOR ERF061"/>
    <property type="match status" value="1"/>
</dbReference>
<dbReference type="Pfam" id="PF00847">
    <property type="entry name" value="AP2"/>
    <property type="match status" value="1"/>
</dbReference>
<evidence type="ECO:0000256" key="6">
    <source>
        <dbReference type="ARBA" id="ARBA00023163"/>
    </source>
</evidence>
<comment type="subcellular location">
    <subcellularLocation>
        <location evidence="1">Nucleus</location>
    </subcellularLocation>
</comment>
<comment type="similarity">
    <text evidence="8">Belongs to the AP2/ERF transcription factor family. ERF subfamily.</text>
</comment>
<evidence type="ECO:0000256" key="4">
    <source>
        <dbReference type="ARBA" id="ARBA00023125"/>
    </source>
</evidence>
<dbReference type="InterPro" id="IPR016177">
    <property type="entry name" value="DNA-bd_dom_sf"/>
</dbReference>
<dbReference type="GO" id="GO:0005634">
    <property type="term" value="C:nucleus"/>
    <property type="evidence" value="ECO:0007669"/>
    <property type="project" value="UniProtKB-SubCell"/>
</dbReference>
<name>A0AAW1HLV7_SAPOF</name>
<evidence type="ECO:0000313" key="12">
    <source>
        <dbReference type="Proteomes" id="UP001443914"/>
    </source>
</evidence>
<dbReference type="InterPro" id="IPR036955">
    <property type="entry name" value="AP2/ERF_dom_sf"/>
</dbReference>
<comment type="caution">
    <text evidence="11">The sequence shown here is derived from an EMBL/GenBank/DDBJ whole genome shotgun (WGS) entry which is preliminary data.</text>
</comment>
<evidence type="ECO:0000256" key="9">
    <source>
        <dbReference type="SAM" id="MobiDB-lite"/>
    </source>
</evidence>
<feature type="compositionally biased region" description="Low complexity" evidence="9">
    <location>
        <begin position="400"/>
        <end position="412"/>
    </location>
</feature>
<dbReference type="InterPro" id="IPR001471">
    <property type="entry name" value="AP2/ERF_dom"/>
</dbReference>
<organism evidence="11 12">
    <name type="scientific">Saponaria officinalis</name>
    <name type="common">Common soapwort</name>
    <name type="synonym">Lychnis saponaria</name>
    <dbReference type="NCBI Taxonomy" id="3572"/>
    <lineage>
        <taxon>Eukaryota</taxon>
        <taxon>Viridiplantae</taxon>
        <taxon>Streptophyta</taxon>
        <taxon>Embryophyta</taxon>
        <taxon>Tracheophyta</taxon>
        <taxon>Spermatophyta</taxon>
        <taxon>Magnoliopsida</taxon>
        <taxon>eudicotyledons</taxon>
        <taxon>Gunneridae</taxon>
        <taxon>Pentapetalae</taxon>
        <taxon>Caryophyllales</taxon>
        <taxon>Caryophyllaceae</taxon>
        <taxon>Caryophylleae</taxon>
        <taxon>Saponaria</taxon>
    </lineage>
</organism>
<dbReference type="SMART" id="SM00380">
    <property type="entry name" value="AP2"/>
    <property type="match status" value="1"/>
</dbReference>
<dbReference type="EMBL" id="JBDFQZ010000011">
    <property type="protein sequence ID" value="KAK9676784.1"/>
    <property type="molecule type" value="Genomic_DNA"/>
</dbReference>
<dbReference type="GO" id="GO:0000976">
    <property type="term" value="F:transcription cis-regulatory region binding"/>
    <property type="evidence" value="ECO:0007669"/>
    <property type="project" value="UniProtKB-ARBA"/>
</dbReference>
<keyword evidence="2" id="KW-0936">Ethylene signaling pathway</keyword>
<sequence length="424" mass="47086">MSRNSSGKAKQMMDETENVAKMKWDRDKGIEHPEWTRVLDEASIAGRPFKKVRSPERRRVDQPYLYSSGSSSFPQLQTSDNNNNNYNTSSFPQSKLAFPFSYDGSLNQINNNTSMSLFPAVFNQQLPAQQQQEMISFNQGQGYNYQNNPALVNRHFDQLQYWSDALNLSPRGKMMMMNKLATAQGGGGGPVTAVSSTKLYRGVRQRHWGKWVAEIRLPKNRTRLWLGTFDTAEAAAMAYDKEAYRLRGDNARLNFPEHYLNKDGGTDSTAGSSSQVGTRVQDYGDPEPAAQTVVEEVEPEESSGATSSDLAVSQGLSGLTVEDGFGAPGGGSDGSELAWKEMTDAWFNAIPASLGPGSAVWDDFDSNNNLFFQQNLDFSSNFDQEGNYFLGQQNQRQQESFDSSASSFSTSSCPMRPFFSKDQV</sequence>
<dbReference type="CDD" id="cd00018">
    <property type="entry name" value="AP2"/>
    <property type="match status" value="1"/>
</dbReference>
<reference evidence="11" key="1">
    <citation type="submission" date="2024-03" db="EMBL/GenBank/DDBJ databases">
        <title>WGS assembly of Saponaria officinalis var. Norfolk2.</title>
        <authorList>
            <person name="Jenkins J."/>
            <person name="Shu S."/>
            <person name="Grimwood J."/>
            <person name="Barry K."/>
            <person name="Goodstein D."/>
            <person name="Schmutz J."/>
            <person name="Leebens-Mack J."/>
            <person name="Osbourn A."/>
        </authorList>
    </citation>
    <scope>NUCLEOTIDE SEQUENCE [LARGE SCALE GENOMIC DNA]</scope>
    <source>
        <strain evidence="11">JIC</strain>
    </source>
</reference>
<keyword evidence="4" id="KW-0238">DNA-binding</keyword>
<keyword evidence="3" id="KW-0805">Transcription regulation</keyword>
<keyword evidence="7" id="KW-0539">Nucleus</keyword>
<evidence type="ECO:0000256" key="3">
    <source>
        <dbReference type="ARBA" id="ARBA00023015"/>
    </source>
</evidence>
<feature type="compositionally biased region" description="Polar residues" evidence="9">
    <location>
        <begin position="65"/>
        <end position="80"/>
    </location>
</feature>